<dbReference type="OrthoDB" id="6629246at2759"/>
<protein>
    <submittedName>
        <fullName evidence="1">Uncharacterized protein</fullName>
    </submittedName>
</protein>
<gene>
    <name evidence="1" type="ORF">AGLY_012322</name>
</gene>
<name>A0A6G0T9Q8_APHGL</name>
<dbReference type="PANTHER" id="PTHR10773">
    <property type="entry name" value="DNA-DIRECTED RNA POLYMERASES I, II, AND III SUBUNIT RPABC2"/>
    <property type="match status" value="1"/>
</dbReference>
<reference evidence="1 2" key="1">
    <citation type="submission" date="2019-08" db="EMBL/GenBank/DDBJ databases">
        <title>The genome of the soybean aphid Biotype 1, its phylome, world population structure and adaptation to the North American continent.</title>
        <authorList>
            <person name="Giordano R."/>
            <person name="Donthu R.K."/>
            <person name="Hernandez A.G."/>
            <person name="Wright C.L."/>
            <person name="Zimin A.V."/>
        </authorList>
    </citation>
    <scope>NUCLEOTIDE SEQUENCE [LARGE SCALE GENOMIC DNA]</scope>
    <source>
        <tissue evidence="1">Whole aphids</tissue>
    </source>
</reference>
<comment type="caution">
    <text evidence="1">The sequence shown here is derived from an EMBL/GenBank/DDBJ whole genome shotgun (WGS) entry which is preliminary data.</text>
</comment>
<accession>A0A6G0T9Q8</accession>
<dbReference type="AlphaFoldDB" id="A0A6G0T9Q8"/>
<proteinExistence type="predicted"/>
<sequence length="353" mass="41435">MEQTINDCQPMKIEVTKKPTRKHTRNSHLWKRNVKVVAKNKNEQYVNASGIIVSPKVLKPPCTNCRFDCNSKLNLEQRENTKKEFWAIDDKNRQREFIVRHTNLVTPLYSMKTPNSKRIKNNLAYSLNINDSIIQERVCKRMFEATLVISDKMFRNSIGSLTSEELDVLKHIDSFPRIPSYYLRALTQREYIEGSLSVSTMYKLYVINQNQNGKECILQHVYYELFNHQRKIGFFQPKKDQCTICVGWINKTTEEKEASREEYDAHILAKEQCREEKSKDSAKGREGIIKVCCYDLQAVLQTPCGTLTYNYAEVRKDSSYKLFYKNEFKIIAVRKVAIRERRPRAFGDDLNLQ</sequence>
<dbReference type="PANTHER" id="PTHR10773:SF19">
    <property type="match status" value="1"/>
</dbReference>
<organism evidence="1 2">
    <name type="scientific">Aphis glycines</name>
    <name type="common">Soybean aphid</name>
    <dbReference type="NCBI Taxonomy" id="307491"/>
    <lineage>
        <taxon>Eukaryota</taxon>
        <taxon>Metazoa</taxon>
        <taxon>Ecdysozoa</taxon>
        <taxon>Arthropoda</taxon>
        <taxon>Hexapoda</taxon>
        <taxon>Insecta</taxon>
        <taxon>Pterygota</taxon>
        <taxon>Neoptera</taxon>
        <taxon>Paraneoptera</taxon>
        <taxon>Hemiptera</taxon>
        <taxon>Sternorrhyncha</taxon>
        <taxon>Aphidomorpha</taxon>
        <taxon>Aphidoidea</taxon>
        <taxon>Aphididae</taxon>
        <taxon>Aphidini</taxon>
        <taxon>Aphis</taxon>
        <taxon>Aphis</taxon>
    </lineage>
</organism>
<evidence type="ECO:0000313" key="1">
    <source>
        <dbReference type="EMBL" id="KAE9528747.1"/>
    </source>
</evidence>
<dbReference type="EMBL" id="VYZN01000048">
    <property type="protein sequence ID" value="KAE9528747.1"/>
    <property type="molecule type" value="Genomic_DNA"/>
</dbReference>
<evidence type="ECO:0000313" key="2">
    <source>
        <dbReference type="Proteomes" id="UP000475862"/>
    </source>
</evidence>
<keyword evidence="2" id="KW-1185">Reference proteome</keyword>
<dbReference type="Proteomes" id="UP000475862">
    <property type="component" value="Unassembled WGS sequence"/>
</dbReference>